<reference evidence="2 3" key="1">
    <citation type="submission" date="2017-03" db="EMBL/GenBank/DDBJ databases">
        <title>An alternative strategy for trypanosome survival in the mammalian bloodstream revealed through genome and transcriptome analysis of the ubiquitous bovine parasite Trypanosoma (Megatrypanum) theileri.</title>
        <authorList>
            <person name="Kelly S."/>
            <person name="Ivens A."/>
            <person name="Mott A."/>
            <person name="O'Neill E."/>
            <person name="Emms D."/>
            <person name="Macleod O."/>
            <person name="Voorheis P."/>
            <person name="Matthews J."/>
            <person name="Matthews K."/>
            <person name="Carrington M."/>
        </authorList>
    </citation>
    <scope>NUCLEOTIDE SEQUENCE [LARGE SCALE GENOMIC DNA]</scope>
    <source>
        <strain evidence="2">Edinburgh</strain>
    </source>
</reference>
<keyword evidence="3" id="KW-1185">Reference proteome</keyword>
<dbReference type="EMBL" id="NBCO01000001">
    <property type="protein sequence ID" value="ORC93614.1"/>
    <property type="molecule type" value="Genomic_DNA"/>
</dbReference>
<dbReference type="OrthoDB" id="246070at2759"/>
<evidence type="ECO:0000313" key="3">
    <source>
        <dbReference type="Proteomes" id="UP000192257"/>
    </source>
</evidence>
<keyword evidence="1" id="KW-0472">Membrane</keyword>
<evidence type="ECO:0000256" key="1">
    <source>
        <dbReference type="SAM" id="Phobius"/>
    </source>
</evidence>
<keyword evidence="1" id="KW-0812">Transmembrane</keyword>
<dbReference type="AlphaFoldDB" id="A0A1X0P9L9"/>
<keyword evidence="1" id="KW-1133">Transmembrane helix</keyword>
<feature type="transmembrane region" description="Helical" evidence="1">
    <location>
        <begin position="6"/>
        <end position="26"/>
    </location>
</feature>
<protein>
    <submittedName>
        <fullName evidence="2">Uncharacterized protein</fullName>
    </submittedName>
</protein>
<dbReference type="RefSeq" id="XP_028887680.1">
    <property type="nucleotide sequence ID" value="XM_029021172.1"/>
</dbReference>
<accession>A0A1X0P9L9</accession>
<evidence type="ECO:0000313" key="2">
    <source>
        <dbReference type="EMBL" id="ORC93614.1"/>
    </source>
</evidence>
<sequence length="147" mass="16562">MGVVDTFEPLFTVLLIFNTISAAAPLTFHRFAFYPLAFILFGLTSLLLLFAVILTVGDHSTVMYTVGYNGTFKPLPPFPRDVSMFLVLNTTMTTCMAAAVLAMLCWFCYECHRGWHVYILPMFDDLNTLEKSCWNSALDLSNRVLPT</sequence>
<dbReference type="GeneID" id="39980952"/>
<dbReference type="Proteomes" id="UP000192257">
    <property type="component" value="Unassembled WGS sequence"/>
</dbReference>
<feature type="transmembrane region" description="Helical" evidence="1">
    <location>
        <begin position="82"/>
        <end position="109"/>
    </location>
</feature>
<dbReference type="VEuPathDB" id="TriTrypDB:TM35_000014910"/>
<name>A0A1X0P9L9_9TRYP</name>
<comment type="caution">
    <text evidence="2">The sequence shown here is derived from an EMBL/GenBank/DDBJ whole genome shotgun (WGS) entry which is preliminary data.</text>
</comment>
<gene>
    <name evidence="2" type="ORF">TM35_000014910</name>
</gene>
<proteinExistence type="predicted"/>
<feature type="transmembrane region" description="Helical" evidence="1">
    <location>
        <begin position="33"/>
        <end position="56"/>
    </location>
</feature>
<organism evidence="2 3">
    <name type="scientific">Trypanosoma theileri</name>
    <dbReference type="NCBI Taxonomy" id="67003"/>
    <lineage>
        <taxon>Eukaryota</taxon>
        <taxon>Discoba</taxon>
        <taxon>Euglenozoa</taxon>
        <taxon>Kinetoplastea</taxon>
        <taxon>Metakinetoplastina</taxon>
        <taxon>Trypanosomatida</taxon>
        <taxon>Trypanosomatidae</taxon>
        <taxon>Trypanosoma</taxon>
    </lineage>
</organism>